<comment type="subcellular location">
    <subcellularLocation>
        <location evidence="1">Cytoplasm</location>
    </subcellularLocation>
</comment>
<accession>A0A0M2JQ34</accession>
<dbReference type="FunFam" id="3.40.50.300:FF:000216">
    <property type="entry name" value="Type VII secretion ATPase EccA"/>
    <property type="match status" value="1"/>
</dbReference>
<dbReference type="SUPFAM" id="SSF48452">
    <property type="entry name" value="TPR-like"/>
    <property type="match status" value="1"/>
</dbReference>
<dbReference type="SUPFAM" id="SSF52540">
    <property type="entry name" value="P-loop containing nucleoside triphosphate hydrolases"/>
    <property type="match status" value="1"/>
</dbReference>
<dbReference type="AlphaFoldDB" id="A0A0M2JQ34"/>
<dbReference type="EMBL" id="LAUZ02000149">
    <property type="protein sequence ID" value="KKE98641.1"/>
    <property type="molecule type" value="Genomic_DNA"/>
</dbReference>
<dbReference type="Pfam" id="PF00004">
    <property type="entry name" value="AAA"/>
    <property type="match status" value="1"/>
</dbReference>
<evidence type="ECO:0000256" key="1">
    <source>
        <dbReference type="ARBA" id="ARBA00004496"/>
    </source>
</evidence>
<dbReference type="Pfam" id="PF21545">
    <property type="entry name" value="T7SS_EccA1_N"/>
    <property type="match status" value="1"/>
</dbReference>
<dbReference type="InterPro" id="IPR049078">
    <property type="entry name" value="T7SS_EccA1-like_N"/>
</dbReference>
<dbReference type="Gene3D" id="1.10.8.60">
    <property type="match status" value="1"/>
</dbReference>
<dbReference type="RefSeq" id="WP_046366385.1">
    <property type="nucleotide sequence ID" value="NZ_CALTXN010000039.1"/>
</dbReference>
<sequence length="613" mass="66947">MTTAHASDQARAAMTRGLLASNINVDGVMAGSNPRVAADMFKKATDFDPGICDAWLARIVAGDDSVHVVQAAWDARESYGWEIQRLNLRGTAFRPMVSDGVFLRLEITSRDSLRAALAVALIREQQFAKADALLADAAPADPFDVDSHVYARGLLQFQTKRWPDVLAAFSSDRVWRLPIYGAAASAMAATALASLGVFEDGYRRAQKAVESDLLPAAAVIGLYTQAMCLRHLDKADDANQLLRRAYSRDSQFTPAREALDDQTIRLVLTSPEAIESRTDPWDPDSAPTKEAAEAAKHSAQAGKLLAEGDAELNAMLGMDAAKREVKRIRSTTKVNQLRTKAGLPVPVSSRHTLLLGPPGTGKTTVARSLTKQLCGLGVLRRPTVVETRRSKLLGRHMGDAEKNTEATVEGAMGGALFIDEMHNLYETGYSGGDAYGTAILETLLPYLENDRAELVVFGAGYPNAMDRMLTANQGLRRRFPTVIRFESYTPDELWQLTELMAAEYKDVLAGDVEATLRPVFERFYLQENRSPEGDVIRGTDWLGNAGFVRNIVEKARDHRNNRVDNEDLDALLAQDDLLTEAQLLPFQQLIAEDIAEGVAAAVSDAESDQTLTG</sequence>
<evidence type="ECO:0000259" key="7">
    <source>
        <dbReference type="SMART" id="SM00382"/>
    </source>
</evidence>
<keyword evidence="4" id="KW-0547">Nucleotide-binding</keyword>
<dbReference type="PANTHER" id="PTHR43392:SF2">
    <property type="entry name" value="AAA-TYPE ATPASE FAMILY PROTEIN _ ANKYRIN REPEAT FAMILY PROTEIN"/>
    <property type="match status" value="1"/>
</dbReference>
<protein>
    <submittedName>
        <fullName evidence="8">Secretion protein EccA</fullName>
    </submittedName>
</protein>
<evidence type="ECO:0000256" key="5">
    <source>
        <dbReference type="ARBA" id="ARBA00022840"/>
    </source>
</evidence>
<dbReference type="InterPro" id="IPR003959">
    <property type="entry name" value="ATPase_AAA_core"/>
</dbReference>
<dbReference type="InterPro" id="IPR050773">
    <property type="entry name" value="CbxX/CfxQ_RuBisCO_ESX"/>
</dbReference>
<dbReference type="PANTHER" id="PTHR43392">
    <property type="entry name" value="AAA-TYPE ATPASE FAMILY PROTEIN / ANKYRIN REPEAT FAMILY PROTEIN"/>
    <property type="match status" value="1"/>
</dbReference>
<keyword evidence="3" id="KW-0963">Cytoplasm</keyword>
<dbReference type="OrthoDB" id="9806903at2"/>
<comment type="caution">
    <text evidence="8">The sequence shown here is derived from an EMBL/GenBank/DDBJ whole genome shotgun (WGS) entry which is preliminary data.</text>
</comment>
<dbReference type="InterPro" id="IPR027417">
    <property type="entry name" value="P-loop_NTPase"/>
</dbReference>
<name>A0A0M2JQ34_9MYCO</name>
<dbReference type="PATRIC" id="fig|1807.13.peg.6076"/>
<dbReference type="CDD" id="cd00009">
    <property type="entry name" value="AAA"/>
    <property type="match status" value="1"/>
</dbReference>
<feature type="domain" description="AAA+ ATPase" evidence="7">
    <location>
        <begin position="348"/>
        <end position="489"/>
    </location>
</feature>
<dbReference type="Proteomes" id="UP000034150">
    <property type="component" value="Unassembled WGS sequence"/>
</dbReference>
<evidence type="ECO:0000256" key="4">
    <source>
        <dbReference type="ARBA" id="ARBA00022741"/>
    </source>
</evidence>
<comment type="similarity">
    <text evidence="2">Belongs to the CbxX/CfxQ family.</text>
</comment>
<evidence type="ECO:0000256" key="2">
    <source>
        <dbReference type="ARBA" id="ARBA00010378"/>
    </source>
</evidence>
<dbReference type="InterPro" id="IPR000641">
    <property type="entry name" value="CbxX/CfxQ"/>
</dbReference>
<gene>
    <name evidence="8" type="ORF">WN67_28145</name>
</gene>
<keyword evidence="9" id="KW-1185">Reference proteome</keyword>
<evidence type="ECO:0000256" key="6">
    <source>
        <dbReference type="SAM" id="MobiDB-lite"/>
    </source>
</evidence>
<dbReference type="GO" id="GO:0016887">
    <property type="term" value="F:ATP hydrolysis activity"/>
    <property type="evidence" value="ECO:0007669"/>
    <property type="project" value="InterPro"/>
</dbReference>
<organism evidence="8 9">
    <name type="scientific">Mycolicibacterium obuense</name>
    <dbReference type="NCBI Taxonomy" id="1807"/>
    <lineage>
        <taxon>Bacteria</taxon>
        <taxon>Bacillati</taxon>
        <taxon>Actinomycetota</taxon>
        <taxon>Actinomycetes</taxon>
        <taxon>Mycobacteriales</taxon>
        <taxon>Mycobacteriaceae</taxon>
        <taxon>Mycolicibacterium</taxon>
    </lineage>
</organism>
<proteinExistence type="inferred from homology"/>
<dbReference type="Gene3D" id="1.25.40.10">
    <property type="entry name" value="Tetratricopeptide repeat domain"/>
    <property type="match status" value="1"/>
</dbReference>
<dbReference type="SMART" id="SM00382">
    <property type="entry name" value="AAA"/>
    <property type="match status" value="1"/>
</dbReference>
<dbReference type="GO" id="GO:0005737">
    <property type="term" value="C:cytoplasm"/>
    <property type="evidence" value="ECO:0007669"/>
    <property type="project" value="UniProtKB-SubCell"/>
</dbReference>
<feature type="region of interest" description="Disordered" evidence="6">
    <location>
        <begin position="272"/>
        <end position="300"/>
    </location>
</feature>
<evidence type="ECO:0000313" key="8">
    <source>
        <dbReference type="EMBL" id="KKE98641.1"/>
    </source>
</evidence>
<evidence type="ECO:0000313" key="9">
    <source>
        <dbReference type="Proteomes" id="UP000034150"/>
    </source>
</evidence>
<dbReference type="InterPro" id="IPR011990">
    <property type="entry name" value="TPR-like_helical_dom_sf"/>
</dbReference>
<dbReference type="Gene3D" id="3.40.50.300">
    <property type="entry name" value="P-loop containing nucleotide triphosphate hydrolases"/>
    <property type="match status" value="1"/>
</dbReference>
<dbReference type="InterPro" id="IPR023835">
    <property type="entry name" value="T7SS_EccA"/>
</dbReference>
<dbReference type="PRINTS" id="PR00819">
    <property type="entry name" value="CBXCFQXSUPER"/>
</dbReference>
<evidence type="ECO:0000256" key="3">
    <source>
        <dbReference type="ARBA" id="ARBA00022490"/>
    </source>
</evidence>
<dbReference type="InterPro" id="IPR003593">
    <property type="entry name" value="AAA+_ATPase"/>
</dbReference>
<reference evidence="8 9" key="1">
    <citation type="journal article" date="2015" name="Genome Announc.">
        <title>Draft Genome Sequence of Mycobacterium obuense Strain UC1, Isolated from Patient Sputum.</title>
        <authorList>
            <person name="Greninger A.L."/>
            <person name="Cunningham G."/>
            <person name="Hsu E.D."/>
            <person name="Yu J.M."/>
            <person name="Chiu C.Y."/>
            <person name="Miller S."/>
        </authorList>
    </citation>
    <scope>NUCLEOTIDE SEQUENCE [LARGE SCALE GENOMIC DNA]</scope>
    <source>
        <strain evidence="8 9">UC1</strain>
    </source>
</reference>
<dbReference type="GO" id="GO:0005524">
    <property type="term" value="F:ATP binding"/>
    <property type="evidence" value="ECO:0007669"/>
    <property type="project" value="UniProtKB-KW"/>
</dbReference>
<keyword evidence="5" id="KW-0067">ATP-binding</keyword>
<dbReference type="NCBIfam" id="TIGR03922">
    <property type="entry name" value="T7SS_EccA"/>
    <property type="match status" value="1"/>
</dbReference>